<feature type="transmembrane region" description="Helical" evidence="3">
    <location>
        <begin position="12"/>
        <end position="32"/>
    </location>
</feature>
<proteinExistence type="predicted"/>
<name>A0A518K373_9BACT</name>
<gene>
    <name evidence="4" type="ORF">Spa11_04010</name>
</gene>
<accession>A0A518K373</accession>
<organism evidence="4 5">
    <name type="scientific">Botrimarina mediterranea</name>
    <dbReference type="NCBI Taxonomy" id="2528022"/>
    <lineage>
        <taxon>Bacteria</taxon>
        <taxon>Pseudomonadati</taxon>
        <taxon>Planctomycetota</taxon>
        <taxon>Planctomycetia</taxon>
        <taxon>Pirellulales</taxon>
        <taxon>Lacipirellulaceae</taxon>
        <taxon>Botrimarina</taxon>
    </lineage>
</organism>
<dbReference type="EMBL" id="CP036349">
    <property type="protein sequence ID" value="QDV72229.1"/>
    <property type="molecule type" value="Genomic_DNA"/>
</dbReference>
<evidence type="ECO:0000313" key="5">
    <source>
        <dbReference type="Proteomes" id="UP000316426"/>
    </source>
</evidence>
<dbReference type="KEGG" id="bmei:Spa11_04010"/>
<feature type="coiled-coil region" evidence="1">
    <location>
        <begin position="92"/>
        <end position="119"/>
    </location>
</feature>
<evidence type="ECO:0000313" key="4">
    <source>
        <dbReference type="EMBL" id="QDV72229.1"/>
    </source>
</evidence>
<protein>
    <submittedName>
        <fullName evidence="4">Uncharacterized protein</fullName>
    </submittedName>
</protein>
<keyword evidence="3" id="KW-1133">Transmembrane helix</keyword>
<reference evidence="4 5" key="1">
    <citation type="submission" date="2019-02" db="EMBL/GenBank/DDBJ databases">
        <title>Deep-cultivation of Planctomycetes and their phenomic and genomic characterization uncovers novel biology.</title>
        <authorList>
            <person name="Wiegand S."/>
            <person name="Jogler M."/>
            <person name="Boedeker C."/>
            <person name="Pinto D."/>
            <person name="Vollmers J."/>
            <person name="Rivas-Marin E."/>
            <person name="Kohn T."/>
            <person name="Peeters S.H."/>
            <person name="Heuer A."/>
            <person name="Rast P."/>
            <person name="Oberbeckmann S."/>
            <person name="Bunk B."/>
            <person name="Jeske O."/>
            <person name="Meyerdierks A."/>
            <person name="Storesund J.E."/>
            <person name="Kallscheuer N."/>
            <person name="Luecker S."/>
            <person name="Lage O.M."/>
            <person name="Pohl T."/>
            <person name="Merkel B.J."/>
            <person name="Hornburger P."/>
            <person name="Mueller R.-W."/>
            <person name="Bruemmer F."/>
            <person name="Labrenz M."/>
            <person name="Spormann A.M."/>
            <person name="Op den Camp H."/>
            <person name="Overmann J."/>
            <person name="Amann R."/>
            <person name="Jetten M.S.M."/>
            <person name="Mascher T."/>
            <person name="Medema M.H."/>
            <person name="Devos D.P."/>
            <person name="Kaster A.-K."/>
            <person name="Ovreas L."/>
            <person name="Rohde M."/>
            <person name="Galperin M.Y."/>
            <person name="Jogler C."/>
        </authorList>
    </citation>
    <scope>NUCLEOTIDE SEQUENCE [LARGE SCALE GENOMIC DNA]</scope>
    <source>
        <strain evidence="4 5">Spa11</strain>
    </source>
</reference>
<evidence type="ECO:0000256" key="1">
    <source>
        <dbReference type="SAM" id="Coils"/>
    </source>
</evidence>
<keyword evidence="3" id="KW-0472">Membrane</keyword>
<feature type="region of interest" description="Disordered" evidence="2">
    <location>
        <begin position="39"/>
        <end position="70"/>
    </location>
</feature>
<dbReference type="AlphaFoldDB" id="A0A518K373"/>
<keyword evidence="5" id="KW-1185">Reference proteome</keyword>
<evidence type="ECO:0000256" key="3">
    <source>
        <dbReference type="SAM" id="Phobius"/>
    </source>
</evidence>
<dbReference type="RefSeq" id="WP_145106144.1">
    <property type="nucleotide sequence ID" value="NZ_CP036349.1"/>
</dbReference>
<dbReference type="Proteomes" id="UP000316426">
    <property type="component" value="Chromosome"/>
</dbReference>
<sequence length="127" mass="14065">MPLALLAADTPWLPAAMFAAGCAALTFILLRINWRRQSKRTRGGSGPPLDAQPRPTHQWDGSQNDTAAKFDRQQVELHELARDLTGQIDTKLVLLQQLLAQSDEQIKRLETLLHEAEVKKGGQGTTD</sequence>
<evidence type="ECO:0000256" key="2">
    <source>
        <dbReference type="SAM" id="MobiDB-lite"/>
    </source>
</evidence>
<keyword evidence="1" id="KW-0175">Coiled coil</keyword>
<keyword evidence="3" id="KW-0812">Transmembrane</keyword>